<protein>
    <submittedName>
        <fullName evidence="3">Phage major capsid protein</fullName>
    </submittedName>
</protein>
<feature type="coiled-coil region" evidence="2">
    <location>
        <begin position="33"/>
        <end position="60"/>
    </location>
</feature>
<sequence length="139" mass="16121">MSKLLELKEKRNQAWQQAKTFLDTVRSEDGLVSEEDSKRYDDMEAKINLYNQEIARLERQEKIDLELAQPASQALIGQPTTVLNDKTTEEEKKGVASDNYAKTFWTSVRKRHFFDVKDVLRVGEDTEGGHLVPDEYEKK</sequence>
<accession>A0A3R8T7S6</accession>
<name>A0A3R8T7S6_STRSU</name>
<dbReference type="NCBIfam" id="TIGR01554">
    <property type="entry name" value="major_cap_HK97"/>
    <property type="match status" value="1"/>
</dbReference>
<comment type="caution">
    <text evidence="3">The sequence shown here is derived from an EMBL/GenBank/DDBJ whole genome shotgun (WGS) entry which is preliminary data.</text>
</comment>
<evidence type="ECO:0000256" key="1">
    <source>
        <dbReference type="ARBA" id="ARBA00004328"/>
    </source>
</evidence>
<gene>
    <name evidence="3" type="ORF">EI219_11570</name>
</gene>
<feature type="non-terminal residue" evidence="3">
    <location>
        <position position="139"/>
    </location>
</feature>
<evidence type="ECO:0000256" key="2">
    <source>
        <dbReference type="SAM" id="Coils"/>
    </source>
</evidence>
<dbReference type="AlphaFoldDB" id="A0A3R8T7S6"/>
<dbReference type="Proteomes" id="UP000281324">
    <property type="component" value="Unassembled WGS sequence"/>
</dbReference>
<dbReference type="RefSeq" id="WP_125071315.1">
    <property type="nucleotide sequence ID" value="NZ_RRZQ01000030.1"/>
</dbReference>
<comment type="subcellular location">
    <subcellularLocation>
        <location evidence="1">Virion</location>
    </subcellularLocation>
</comment>
<evidence type="ECO:0000313" key="4">
    <source>
        <dbReference type="Proteomes" id="UP000281324"/>
    </source>
</evidence>
<evidence type="ECO:0000313" key="3">
    <source>
        <dbReference type="EMBL" id="RRN48151.1"/>
    </source>
</evidence>
<reference evidence="3 4" key="1">
    <citation type="submission" date="2018-11" db="EMBL/GenBank/DDBJ databases">
        <title>Changes in penicillin susceptibility of Streptococcus suis isolates by amino acid alterations in the penicillin-binding protein.</title>
        <authorList>
            <person name="Niemann L."/>
            <person name="Eichhorn I."/>
        </authorList>
    </citation>
    <scope>NUCLEOTIDE SEQUENCE [LARGE SCALE GENOMIC DNA]</scope>
    <source>
        <strain evidence="3 4">IMT40201</strain>
    </source>
</reference>
<keyword evidence="2" id="KW-0175">Coiled coil</keyword>
<dbReference type="EMBL" id="RRZQ01000030">
    <property type="protein sequence ID" value="RRN48151.1"/>
    <property type="molecule type" value="Genomic_DNA"/>
</dbReference>
<dbReference type="InterPro" id="IPR024455">
    <property type="entry name" value="Phage_capsid"/>
</dbReference>
<proteinExistence type="predicted"/>
<organism evidence="3 4">
    <name type="scientific">Streptococcus suis</name>
    <dbReference type="NCBI Taxonomy" id="1307"/>
    <lineage>
        <taxon>Bacteria</taxon>
        <taxon>Bacillati</taxon>
        <taxon>Bacillota</taxon>
        <taxon>Bacilli</taxon>
        <taxon>Lactobacillales</taxon>
        <taxon>Streptococcaceae</taxon>
        <taxon>Streptococcus</taxon>
    </lineage>
</organism>